<evidence type="ECO:0000256" key="3">
    <source>
        <dbReference type="ARBA" id="ARBA00023163"/>
    </source>
</evidence>
<feature type="DNA-binding region" description="H-T-H motif" evidence="4">
    <location>
        <begin position="99"/>
        <end position="118"/>
    </location>
</feature>
<dbReference type="InterPro" id="IPR009057">
    <property type="entry name" value="Homeodomain-like_sf"/>
</dbReference>
<feature type="domain" description="HTH tetR-type" evidence="5">
    <location>
        <begin position="76"/>
        <end position="136"/>
    </location>
</feature>
<dbReference type="RefSeq" id="WP_381364788.1">
    <property type="nucleotide sequence ID" value="NZ_JBHSOA010000042.1"/>
</dbReference>
<dbReference type="InterPro" id="IPR036271">
    <property type="entry name" value="Tet_transcr_reg_TetR-rel_C_sf"/>
</dbReference>
<dbReference type="Pfam" id="PF00440">
    <property type="entry name" value="TetR_N"/>
    <property type="match status" value="1"/>
</dbReference>
<dbReference type="PROSITE" id="PS50977">
    <property type="entry name" value="HTH_TETR_2"/>
    <property type="match status" value="1"/>
</dbReference>
<gene>
    <name evidence="6" type="ORF">ACFPZI_20125</name>
</gene>
<keyword evidence="1" id="KW-0805">Transcription regulation</keyword>
<accession>A0ABW1E0D3</accession>
<keyword evidence="2 4" id="KW-0238">DNA-binding</keyword>
<organism evidence="6 7">
    <name type="scientific">Streptomyces chlorus</name>
    <dbReference type="NCBI Taxonomy" id="887452"/>
    <lineage>
        <taxon>Bacteria</taxon>
        <taxon>Bacillati</taxon>
        <taxon>Actinomycetota</taxon>
        <taxon>Actinomycetes</taxon>
        <taxon>Kitasatosporales</taxon>
        <taxon>Streptomycetaceae</taxon>
        <taxon>Streptomyces</taxon>
    </lineage>
</organism>
<reference evidence="7" key="1">
    <citation type="journal article" date="2019" name="Int. J. Syst. Evol. Microbiol.">
        <title>The Global Catalogue of Microorganisms (GCM) 10K type strain sequencing project: providing services to taxonomists for standard genome sequencing and annotation.</title>
        <authorList>
            <consortium name="The Broad Institute Genomics Platform"/>
            <consortium name="The Broad Institute Genome Sequencing Center for Infectious Disease"/>
            <person name="Wu L."/>
            <person name="Ma J."/>
        </authorList>
    </citation>
    <scope>NUCLEOTIDE SEQUENCE [LARGE SCALE GENOMIC DNA]</scope>
    <source>
        <strain evidence="7">JCM 10411</strain>
    </source>
</reference>
<evidence type="ECO:0000259" key="5">
    <source>
        <dbReference type="PROSITE" id="PS50977"/>
    </source>
</evidence>
<dbReference type="EMBL" id="JBHSOA010000042">
    <property type="protein sequence ID" value="MFC5854025.1"/>
    <property type="molecule type" value="Genomic_DNA"/>
</dbReference>
<keyword evidence="7" id="KW-1185">Reference proteome</keyword>
<dbReference type="InterPro" id="IPR001647">
    <property type="entry name" value="HTH_TetR"/>
</dbReference>
<dbReference type="PANTHER" id="PTHR30055">
    <property type="entry name" value="HTH-TYPE TRANSCRIPTIONAL REGULATOR RUTR"/>
    <property type="match status" value="1"/>
</dbReference>
<evidence type="ECO:0000256" key="2">
    <source>
        <dbReference type="ARBA" id="ARBA00023125"/>
    </source>
</evidence>
<dbReference type="PANTHER" id="PTHR30055:SF234">
    <property type="entry name" value="HTH-TYPE TRANSCRIPTIONAL REGULATOR BETI"/>
    <property type="match status" value="1"/>
</dbReference>
<evidence type="ECO:0000256" key="1">
    <source>
        <dbReference type="ARBA" id="ARBA00023015"/>
    </source>
</evidence>
<evidence type="ECO:0000313" key="6">
    <source>
        <dbReference type="EMBL" id="MFC5854025.1"/>
    </source>
</evidence>
<proteinExistence type="predicted"/>
<dbReference type="Proteomes" id="UP001596180">
    <property type="component" value="Unassembled WGS sequence"/>
</dbReference>
<dbReference type="SUPFAM" id="SSF48498">
    <property type="entry name" value="Tetracyclin repressor-like, C-terminal domain"/>
    <property type="match status" value="1"/>
</dbReference>
<name>A0ABW1E0D3_9ACTN</name>
<dbReference type="Gene3D" id="1.10.357.10">
    <property type="entry name" value="Tetracycline Repressor, domain 2"/>
    <property type="match status" value="1"/>
</dbReference>
<dbReference type="SUPFAM" id="SSF46689">
    <property type="entry name" value="Homeodomain-like"/>
    <property type="match status" value="1"/>
</dbReference>
<comment type="caution">
    <text evidence="6">The sequence shown here is derived from an EMBL/GenBank/DDBJ whole genome shotgun (WGS) entry which is preliminary data.</text>
</comment>
<sequence length="273" mass="29860">MSNDDEPRAGAVPEEVVQAALRASRDRGVPVADVPLITVAEEAGVSRSTLMRRLGGTRRTLDEAVRARGVDPGGQKPVRERAVEAAGHLISGNGLASATLERVAVAAHCSVHSLYAAFGGRDELLYAVYERYSPILDVETVLAGPRGDLPDTVRAIYRALVDALDREPRVLPAIIADALSRPEDPAVQAMYQRLLPRMLDGVGRWLTDEMAAGRIRDLPLLPLMQQMTGPVFFHFLVRPATERLYKDELPTTEETVEVFMRNFIRAVATSPES</sequence>
<protein>
    <submittedName>
        <fullName evidence="6">TetR/AcrR family transcriptional regulator</fullName>
    </submittedName>
</protein>
<evidence type="ECO:0000313" key="7">
    <source>
        <dbReference type="Proteomes" id="UP001596180"/>
    </source>
</evidence>
<evidence type="ECO:0000256" key="4">
    <source>
        <dbReference type="PROSITE-ProRule" id="PRU00335"/>
    </source>
</evidence>
<dbReference type="InterPro" id="IPR050109">
    <property type="entry name" value="HTH-type_TetR-like_transc_reg"/>
</dbReference>
<keyword evidence="3" id="KW-0804">Transcription</keyword>